<dbReference type="AlphaFoldDB" id="A0A4R6AE56"/>
<feature type="transmembrane region" description="Helical" evidence="1">
    <location>
        <begin position="233"/>
        <end position="253"/>
    </location>
</feature>
<sequence length="277" mass="29842">MILRLAGDLARGALVAFLVATPSLILPTVPSETAQIVAFVAVFGAALTALEYGSSYPCIFEFRDAAPFNRTRFLSLLLTVALLSLIARDMTDPSSLTAFVSSIGHVVGSALDFTWSPIRLTGLMLPLDASSDLVLHVRAAAGITVMVLLISVSLFVSELHRGSWPDRSGNFNVWINLPTFDPTRGGDVVNRLDRDGRINIGLGILLPFLLPVLVGSSDTIFGRISLDQPQAMVWAIAIWGFLPYSLIMRGLALQRVAAMILRRRSEITGQPGELAVA</sequence>
<gene>
    <name evidence="2" type="ORF">E2L08_05095</name>
</gene>
<evidence type="ECO:0000313" key="3">
    <source>
        <dbReference type="Proteomes" id="UP000295701"/>
    </source>
</evidence>
<accession>A0A4R6AE56</accession>
<feature type="transmembrane region" description="Helical" evidence="1">
    <location>
        <begin position="12"/>
        <end position="30"/>
    </location>
</feature>
<evidence type="ECO:0000313" key="2">
    <source>
        <dbReference type="EMBL" id="TDL81497.1"/>
    </source>
</evidence>
<proteinExistence type="predicted"/>
<dbReference type="RefSeq" id="WP_133395985.1">
    <property type="nucleotide sequence ID" value="NZ_SNAA01000004.1"/>
</dbReference>
<reference evidence="2 3" key="1">
    <citation type="submission" date="2019-03" db="EMBL/GenBank/DDBJ databases">
        <title>Primorskyibacter sp. SS33 isolated from sediments.</title>
        <authorList>
            <person name="Xunke S."/>
        </authorList>
    </citation>
    <scope>NUCLEOTIDE SEQUENCE [LARGE SCALE GENOMIC DNA]</scope>
    <source>
        <strain evidence="2 3">SS33</strain>
    </source>
</reference>
<dbReference type="OrthoDB" id="7738422at2"/>
<organism evidence="2 3">
    <name type="scientific">Palleronia sediminis</name>
    <dbReference type="NCBI Taxonomy" id="2547833"/>
    <lineage>
        <taxon>Bacteria</taxon>
        <taxon>Pseudomonadati</taxon>
        <taxon>Pseudomonadota</taxon>
        <taxon>Alphaproteobacteria</taxon>
        <taxon>Rhodobacterales</taxon>
        <taxon>Roseobacteraceae</taxon>
        <taxon>Palleronia</taxon>
    </lineage>
</organism>
<feature type="transmembrane region" description="Helical" evidence="1">
    <location>
        <begin position="36"/>
        <end position="59"/>
    </location>
</feature>
<evidence type="ECO:0000256" key="1">
    <source>
        <dbReference type="SAM" id="Phobius"/>
    </source>
</evidence>
<feature type="transmembrane region" description="Helical" evidence="1">
    <location>
        <begin position="133"/>
        <end position="157"/>
    </location>
</feature>
<keyword evidence="3" id="KW-1185">Reference proteome</keyword>
<dbReference type="Proteomes" id="UP000295701">
    <property type="component" value="Unassembled WGS sequence"/>
</dbReference>
<protein>
    <submittedName>
        <fullName evidence="2">Uncharacterized protein</fullName>
    </submittedName>
</protein>
<feature type="transmembrane region" description="Helical" evidence="1">
    <location>
        <begin position="71"/>
        <end position="87"/>
    </location>
</feature>
<feature type="transmembrane region" description="Helical" evidence="1">
    <location>
        <begin position="200"/>
        <end position="221"/>
    </location>
</feature>
<keyword evidence="1" id="KW-1133">Transmembrane helix</keyword>
<keyword evidence="1" id="KW-0812">Transmembrane</keyword>
<name>A0A4R6AE56_9RHOB</name>
<keyword evidence="1" id="KW-0472">Membrane</keyword>
<comment type="caution">
    <text evidence="2">The sequence shown here is derived from an EMBL/GenBank/DDBJ whole genome shotgun (WGS) entry which is preliminary data.</text>
</comment>
<dbReference type="EMBL" id="SNAA01000004">
    <property type="protein sequence ID" value="TDL81497.1"/>
    <property type="molecule type" value="Genomic_DNA"/>
</dbReference>